<dbReference type="Pfam" id="PF01618">
    <property type="entry name" value="MotA_ExbB"/>
    <property type="match status" value="1"/>
</dbReference>
<feature type="transmembrane region" description="Helical" evidence="9">
    <location>
        <begin position="179"/>
        <end position="199"/>
    </location>
</feature>
<feature type="transmembrane region" description="Helical" evidence="9">
    <location>
        <begin position="34"/>
        <end position="58"/>
    </location>
</feature>
<feature type="transmembrane region" description="Helical" evidence="9">
    <location>
        <begin position="146"/>
        <end position="167"/>
    </location>
</feature>
<keyword evidence="4" id="KW-1003">Cell membrane</keyword>
<evidence type="ECO:0000256" key="9">
    <source>
        <dbReference type="SAM" id="Phobius"/>
    </source>
</evidence>
<evidence type="ECO:0000313" key="11">
    <source>
        <dbReference type="EMBL" id="MDZ8117290.1"/>
    </source>
</evidence>
<dbReference type="InterPro" id="IPR002898">
    <property type="entry name" value="MotA_ExbB_proton_chnl"/>
</dbReference>
<evidence type="ECO:0000256" key="7">
    <source>
        <dbReference type="ARBA" id="ARBA00022989"/>
    </source>
</evidence>
<keyword evidence="12" id="KW-1185">Reference proteome</keyword>
<sequence>MDIGSIVGAVLGWLLVFIAIAMGGGSGFFNAPSILITVGGAIAATLIHYPLPQVMAVVKVARKALFVKEQDYMTLYDQLTDYAVRARRDGLLALEGDIEQLTDPFMKKGFQMAVDGNTMEVLRSVLEDDLAAMQERHIVGQGIFKALGNYAPAFGMIGTLVGLVAMLQNMSDPKSLGSGMAVALLTTMYGAMVANLVALPTAGKLEQRTMEEVALKTMVIEGIVAIQEGHSPRIVEEKLRAFIPPSIRQKTIKD</sequence>
<name>A0ABU5MSW3_9BACT</name>
<gene>
    <name evidence="11" type="ORF">P9H32_01515</name>
</gene>
<keyword evidence="5 9" id="KW-0812">Transmembrane</keyword>
<accession>A0ABU5MSW3</accession>
<evidence type="ECO:0000256" key="5">
    <source>
        <dbReference type="ARBA" id="ARBA00022692"/>
    </source>
</evidence>
<evidence type="ECO:0000256" key="6">
    <source>
        <dbReference type="ARBA" id="ARBA00022779"/>
    </source>
</evidence>
<dbReference type="Proteomes" id="UP001290861">
    <property type="component" value="Unassembled WGS sequence"/>
</dbReference>
<comment type="subcellular location">
    <subcellularLocation>
        <location evidence="1">Cell membrane</location>
        <topology evidence="1">Multi-pass membrane protein</topology>
    </subcellularLocation>
</comment>
<dbReference type="RefSeq" id="WP_322607091.1">
    <property type="nucleotide sequence ID" value="NZ_JARVCO010000002.1"/>
</dbReference>
<comment type="caution">
    <text evidence="11">The sequence shown here is derived from an EMBL/GenBank/DDBJ whole genome shotgun (WGS) entry which is preliminary data.</text>
</comment>
<dbReference type="PANTHER" id="PTHR30433:SF2">
    <property type="entry name" value="MOTILITY PROTEIN A"/>
    <property type="match status" value="1"/>
</dbReference>
<protein>
    <submittedName>
        <fullName evidence="11">Motility protein A</fullName>
    </submittedName>
</protein>
<evidence type="ECO:0000256" key="1">
    <source>
        <dbReference type="ARBA" id="ARBA00004651"/>
    </source>
</evidence>
<keyword evidence="3" id="KW-0813">Transport</keyword>
<dbReference type="PANTHER" id="PTHR30433">
    <property type="entry name" value="CHEMOTAXIS PROTEIN MOTA"/>
    <property type="match status" value="1"/>
</dbReference>
<evidence type="ECO:0000259" key="10">
    <source>
        <dbReference type="Pfam" id="PF01618"/>
    </source>
</evidence>
<keyword evidence="8 9" id="KW-0472">Membrane</keyword>
<comment type="similarity">
    <text evidence="2">Belongs to the MotA family.</text>
</comment>
<dbReference type="InterPro" id="IPR000540">
    <property type="entry name" value="Flag_MotA_CS"/>
</dbReference>
<dbReference type="InterPro" id="IPR047055">
    <property type="entry name" value="MotA-like"/>
</dbReference>
<feature type="domain" description="MotA/TolQ/ExbB proton channel" evidence="10">
    <location>
        <begin position="99"/>
        <end position="214"/>
    </location>
</feature>
<dbReference type="EMBL" id="JARVCO010000002">
    <property type="protein sequence ID" value="MDZ8117290.1"/>
    <property type="molecule type" value="Genomic_DNA"/>
</dbReference>
<evidence type="ECO:0000256" key="4">
    <source>
        <dbReference type="ARBA" id="ARBA00022475"/>
    </source>
</evidence>
<proteinExistence type="inferred from homology"/>
<reference evidence="11 12" key="1">
    <citation type="journal article" date="2024" name="Appl. Environ. Microbiol.">
        <title>Pontiella agarivorans sp. nov., a novel marine anaerobic bacterium capable of degrading macroalgal polysaccharides and fixing nitrogen.</title>
        <authorList>
            <person name="Liu N."/>
            <person name="Kivenson V."/>
            <person name="Peng X."/>
            <person name="Cui Z."/>
            <person name="Lankiewicz T.S."/>
            <person name="Gosselin K.M."/>
            <person name="English C.J."/>
            <person name="Blair E.M."/>
            <person name="O'Malley M.A."/>
            <person name="Valentine D.L."/>
        </authorList>
    </citation>
    <scope>NUCLEOTIDE SEQUENCE [LARGE SCALE GENOMIC DNA]</scope>
    <source>
        <strain evidence="11 12">NLcol2</strain>
    </source>
</reference>
<feature type="transmembrane region" description="Helical" evidence="9">
    <location>
        <begin position="7"/>
        <end position="28"/>
    </location>
</feature>
<evidence type="ECO:0000313" key="12">
    <source>
        <dbReference type="Proteomes" id="UP001290861"/>
    </source>
</evidence>
<keyword evidence="6" id="KW-0283">Flagellar rotation</keyword>
<organism evidence="11 12">
    <name type="scientific">Pontiella agarivorans</name>
    <dbReference type="NCBI Taxonomy" id="3038953"/>
    <lineage>
        <taxon>Bacteria</taxon>
        <taxon>Pseudomonadati</taxon>
        <taxon>Kiritimatiellota</taxon>
        <taxon>Kiritimatiellia</taxon>
        <taxon>Kiritimatiellales</taxon>
        <taxon>Pontiellaceae</taxon>
        <taxon>Pontiella</taxon>
    </lineage>
</organism>
<dbReference type="PROSITE" id="PS01307">
    <property type="entry name" value="MOTA"/>
    <property type="match status" value="1"/>
</dbReference>
<keyword evidence="7 9" id="KW-1133">Transmembrane helix</keyword>
<evidence type="ECO:0000256" key="8">
    <source>
        <dbReference type="ARBA" id="ARBA00023136"/>
    </source>
</evidence>
<evidence type="ECO:0000256" key="2">
    <source>
        <dbReference type="ARBA" id="ARBA00008038"/>
    </source>
</evidence>
<evidence type="ECO:0000256" key="3">
    <source>
        <dbReference type="ARBA" id="ARBA00022448"/>
    </source>
</evidence>